<evidence type="ECO:0000259" key="2">
    <source>
        <dbReference type="Pfam" id="PF00534"/>
    </source>
</evidence>
<gene>
    <name evidence="3" type="ORF">QV13_11425</name>
</gene>
<evidence type="ECO:0000313" key="4">
    <source>
        <dbReference type="Proteomes" id="UP000094412"/>
    </source>
</evidence>
<dbReference type="Gene3D" id="3.40.50.2000">
    <property type="entry name" value="Glycogen Phosphorylase B"/>
    <property type="match status" value="1"/>
</dbReference>
<evidence type="ECO:0000313" key="3">
    <source>
        <dbReference type="EMBL" id="OCX18835.1"/>
    </source>
</evidence>
<organism evidence="3 4">
    <name type="scientific">Mesorhizobium hungaricum</name>
    <dbReference type="NCBI Taxonomy" id="1566387"/>
    <lineage>
        <taxon>Bacteria</taxon>
        <taxon>Pseudomonadati</taxon>
        <taxon>Pseudomonadota</taxon>
        <taxon>Alphaproteobacteria</taxon>
        <taxon>Hyphomicrobiales</taxon>
        <taxon>Phyllobacteriaceae</taxon>
        <taxon>Mesorhizobium</taxon>
    </lineage>
</organism>
<comment type="caution">
    <text evidence="3">The sequence shown here is derived from an EMBL/GenBank/DDBJ whole genome shotgun (WGS) entry which is preliminary data.</text>
</comment>
<name>A0A1C2DW07_9HYPH</name>
<dbReference type="EMBL" id="MDEO01000031">
    <property type="protein sequence ID" value="OCX18835.1"/>
    <property type="molecule type" value="Genomic_DNA"/>
</dbReference>
<dbReference type="GO" id="GO:0016757">
    <property type="term" value="F:glycosyltransferase activity"/>
    <property type="evidence" value="ECO:0007669"/>
    <property type="project" value="InterPro"/>
</dbReference>
<keyword evidence="4" id="KW-1185">Reference proteome</keyword>
<reference evidence="3 4" key="1">
    <citation type="submission" date="2016-08" db="EMBL/GenBank/DDBJ databases">
        <title>Whole genome sequence of Mesorhizobium sp. strain UASWS1009 isolated from industrial sewage.</title>
        <authorList>
            <person name="Crovadore J."/>
            <person name="Calmin G."/>
            <person name="Chablais R."/>
            <person name="Cochard B."/>
            <person name="Lefort F."/>
        </authorList>
    </citation>
    <scope>NUCLEOTIDE SEQUENCE [LARGE SCALE GENOMIC DNA]</scope>
    <source>
        <strain evidence="3 4">UASWS1009</strain>
    </source>
</reference>
<accession>A0A1C2DW07</accession>
<evidence type="ECO:0000256" key="1">
    <source>
        <dbReference type="SAM" id="MobiDB-lite"/>
    </source>
</evidence>
<dbReference type="Proteomes" id="UP000094412">
    <property type="component" value="Unassembled WGS sequence"/>
</dbReference>
<feature type="domain" description="Glycosyl transferase family 1" evidence="2">
    <location>
        <begin position="247"/>
        <end position="324"/>
    </location>
</feature>
<dbReference type="Pfam" id="PF00534">
    <property type="entry name" value="Glycos_transf_1"/>
    <property type="match status" value="1"/>
</dbReference>
<dbReference type="SUPFAM" id="SSF53756">
    <property type="entry name" value="UDP-Glycosyltransferase/glycogen phosphorylase"/>
    <property type="match status" value="1"/>
</dbReference>
<dbReference type="InterPro" id="IPR001296">
    <property type="entry name" value="Glyco_trans_1"/>
</dbReference>
<sequence>MPAGFGQDRDEDISMSVEGMARSLYRNMATFGDRYRRERLRIPIGEGRSSQPAVYFLTPDHPEPSGGIRVIYRHVDILNAAGIDAFVLHWRPGFRCSWFDNATKVTDCVHAKIRQGDLLVVAEIDVDLLSNLPKPLAYVIFNQNSHLTWRHAPERIACCYRPGSGLIRTVTVSRHNQRMLEMAFGEGLVERIHLSIDGALFHPGGRPRTRSIAYMPRRGHESARQVIEILRARGSLRDWELLPLDGLSHAEVAAYLRTTRIFLAFTQHEGFGLPAAEAMACGNYVVGNHGFGGSEFFRPEFSATVESGDVVGFVEAVEAAIASERADPDWCRDRGLVASHFIRSEYSVEREREEVVRLYTGILQRLQPASDDKPARNSGTSASAGRTGIEQG</sequence>
<protein>
    <recommendedName>
        <fullName evidence="2">Glycosyl transferase family 1 domain-containing protein</fullName>
    </recommendedName>
</protein>
<dbReference type="STRING" id="1566387.QV13_11425"/>
<dbReference type="AlphaFoldDB" id="A0A1C2DW07"/>
<proteinExistence type="predicted"/>
<feature type="region of interest" description="Disordered" evidence="1">
    <location>
        <begin position="368"/>
        <end position="392"/>
    </location>
</feature>